<dbReference type="GO" id="GO:0002188">
    <property type="term" value="P:translation reinitiation"/>
    <property type="evidence" value="ECO:0007669"/>
    <property type="project" value="TreeGrafter"/>
</dbReference>
<dbReference type="GO" id="GO:0003743">
    <property type="term" value="F:translation initiation factor activity"/>
    <property type="evidence" value="ECO:0007669"/>
    <property type="project" value="UniProtKB-KW"/>
</dbReference>
<dbReference type="RefSeq" id="WP_189585288.1">
    <property type="nucleotide sequence ID" value="NZ_BMYF01000024.1"/>
</dbReference>
<dbReference type="Pfam" id="PF01253">
    <property type="entry name" value="SUI1"/>
    <property type="match status" value="1"/>
</dbReference>
<feature type="domain" description="SUI1" evidence="4">
    <location>
        <begin position="52"/>
        <end position="110"/>
    </location>
</feature>
<comment type="caution">
    <text evidence="5">The sequence shown here is derived from an EMBL/GenBank/DDBJ whole genome shotgun (WGS) entry which is preliminary data.</text>
</comment>
<name>A0A8J3G737_9BACT</name>
<dbReference type="Proteomes" id="UP000642809">
    <property type="component" value="Unassembled WGS sequence"/>
</dbReference>
<dbReference type="PANTHER" id="PTHR12789">
    <property type="entry name" value="DENSITY-REGULATED PROTEIN HOMOLOG"/>
    <property type="match status" value="1"/>
</dbReference>
<dbReference type="GO" id="GO:0001731">
    <property type="term" value="P:formation of translation preinitiation complex"/>
    <property type="evidence" value="ECO:0007669"/>
    <property type="project" value="TreeGrafter"/>
</dbReference>
<evidence type="ECO:0000313" key="5">
    <source>
        <dbReference type="EMBL" id="GHB49552.1"/>
    </source>
</evidence>
<organism evidence="5 6">
    <name type="scientific">Mongoliitalea lutea</name>
    <dbReference type="NCBI Taxonomy" id="849756"/>
    <lineage>
        <taxon>Bacteria</taxon>
        <taxon>Pseudomonadati</taxon>
        <taxon>Bacteroidota</taxon>
        <taxon>Cytophagia</taxon>
        <taxon>Cytophagales</taxon>
        <taxon>Cyclobacteriaceae</taxon>
        <taxon>Mongoliitalea</taxon>
    </lineage>
</organism>
<evidence type="ECO:0000313" key="6">
    <source>
        <dbReference type="Proteomes" id="UP000642809"/>
    </source>
</evidence>
<reference evidence="5" key="1">
    <citation type="journal article" date="2014" name="Int. J. Syst. Evol. Microbiol.">
        <title>Complete genome sequence of Corynebacterium casei LMG S-19264T (=DSM 44701T), isolated from a smear-ripened cheese.</title>
        <authorList>
            <consortium name="US DOE Joint Genome Institute (JGI-PGF)"/>
            <person name="Walter F."/>
            <person name="Albersmeier A."/>
            <person name="Kalinowski J."/>
            <person name="Ruckert C."/>
        </authorList>
    </citation>
    <scope>NUCLEOTIDE SEQUENCE</scope>
    <source>
        <strain evidence="5">KCTC 23224</strain>
    </source>
</reference>
<dbReference type="EMBL" id="BMYF01000024">
    <property type="protein sequence ID" value="GHB49552.1"/>
    <property type="molecule type" value="Genomic_DNA"/>
</dbReference>
<sequence>MSTRKNNDWKKRDGVVYSTSDDFEFNLSEDEVTETLPPNQQQLKVQLDKKARGGKQVTLITGFVGSDEDLQVLGKLLKNKFGVGGSAKDGEILIQGDLRDKALDLLLKEGYKAKKSGG</sequence>
<proteinExistence type="inferred from homology"/>
<dbReference type="PANTHER" id="PTHR12789:SF0">
    <property type="entry name" value="DENSITY-REGULATED PROTEIN"/>
    <property type="match status" value="1"/>
</dbReference>
<evidence type="ECO:0000256" key="1">
    <source>
        <dbReference type="ARBA" id="ARBA00005422"/>
    </source>
</evidence>
<evidence type="ECO:0000256" key="3">
    <source>
        <dbReference type="ARBA" id="ARBA00022917"/>
    </source>
</evidence>
<dbReference type="InterPro" id="IPR036877">
    <property type="entry name" value="SUI1_dom_sf"/>
</dbReference>
<keyword evidence="3" id="KW-0648">Protein biosynthesis</keyword>
<keyword evidence="5" id="KW-0396">Initiation factor</keyword>
<evidence type="ECO:0000259" key="4">
    <source>
        <dbReference type="PROSITE" id="PS50296"/>
    </source>
</evidence>
<evidence type="ECO:0000256" key="2">
    <source>
        <dbReference type="ARBA" id="ARBA00022845"/>
    </source>
</evidence>
<reference evidence="5" key="2">
    <citation type="submission" date="2020-09" db="EMBL/GenBank/DDBJ databases">
        <authorList>
            <person name="Sun Q."/>
            <person name="Kim S."/>
        </authorList>
    </citation>
    <scope>NUCLEOTIDE SEQUENCE</scope>
    <source>
        <strain evidence="5">KCTC 23224</strain>
    </source>
</reference>
<dbReference type="AlphaFoldDB" id="A0A8J3G737"/>
<gene>
    <name evidence="5" type="ORF">GCM10008106_32850</name>
</gene>
<keyword evidence="6" id="KW-1185">Reference proteome</keyword>
<comment type="similarity">
    <text evidence="1">Belongs to the SUI1 family.</text>
</comment>
<dbReference type="SUPFAM" id="SSF55159">
    <property type="entry name" value="eIF1-like"/>
    <property type="match status" value="1"/>
</dbReference>
<dbReference type="InterPro" id="IPR005872">
    <property type="entry name" value="SUI1_arc_bac"/>
</dbReference>
<dbReference type="PROSITE" id="PS50296">
    <property type="entry name" value="SUI1"/>
    <property type="match status" value="1"/>
</dbReference>
<dbReference type="InterPro" id="IPR050318">
    <property type="entry name" value="DENR/SUI1_TIF"/>
</dbReference>
<dbReference type="CDD" id="cd11567">
    <property type="entry name" value="YciH_like"/>
    <property type="match status" value="1"/>
</dbReference>
<dbReference type="GO" id="GO:0006417">
    <property type="term" value="P:regulation of translation"/>
    <property type="evidence" value="ECO:0007669"/>
    <property type="project" value="UniProtKB-KW"/>
</dbReference>
<dbReference type="InterPro" id="IPR001950">
    <property type="entry name" value="SUI1"/>
</dbReference>
<dbReference type="Gene3D" id="3.30.780.10">
    <property type="entry name" value="SUI1-like domain"/>
    <property type="match status" value="1"/>
</dbReference>
<keyword evidence="2" id="KW-0810">Translation regulation</keyword>
<accession>A0A8J3G737</accession>
<dbReference type="PIRSF" id="PIRSF037511">
    <property type="entry name" value="Transl_init_SUI1_pro"/>
    <property type="match status" value="1"/>
</dbReference>
<protein>
    <submittedName>
        <fullName evidence="5">Translation initiation factor</fullName>
    </submittedName>
</protein>
<dbReference type="GO" id="GO:0003729">
    <property type="term" value="F:mRNA binding"/>
    <property type="evidence" value="ECO:0007669"/>
    <property type="project" value="TreeGrafter"/>
</dbReference>